<keyword evidence="2" id="KW-0813">Transport</keyword>
<name>A0AB37H771_9BACI</name>
<feature type="transmembrane region" description="Helical" evidence="7">
    <location>
        <begin position="37"/>
        <end position="59"/>
    </location>
</feature>
<evidence type="ECO:0000259" key="8">
    <source>
        <dbReference type="PROSITE" id="PS50850"/>
    </source>
</evidence>
<dbReference type="PANTHER" id="PTHR23517:SF10">
    <property type="entry name" value="MAJOR FACILITATOR SUPERFAMILY (MFS) PROFILE DOMAIN-CONTAINING PROTEIN"/>
    <property type="match status" value="1"/>
</dbReference>
<sequence>MPRSLWLLVIGMMVNVTGSSFLWPLNAIYIHDHLGKSLSVAGIVLMLNSAASVIGNLIGGNLYDKIGGFRSILLGIMITILSLIGMTFWHGWPLYPIFLTIIGLGAGIIVPAMFAMAGAVWKEGGRKAFNAVYIAQNFGVAVGSALYCTPKVRVKI</sequence>
<feature type="domain" description="Major facilitator superfamily (MFS) profile" evidence="8">
    <location>
        <begin position="4"/>
        <end position="156"/>
    </location>
</feature>
<comment type="subcellular location">
    <subcellularLocation>
        <location evidence="1">Cell membrane</location>
        <topology evidence="1">Multi-pass membrane protein</topology>
    </subcellularLocation>
</comment>
<evidence type="ECO:0000256" key="2">
    <source>
        <dbReference type="ARBA" id="ARBA00022448"/>
    </source>
</evidence>
<protein>
    <submittedName>
        <fullName evidence="9">MFS transporter</fullName>
    </submittedName>
</protein>
<dbReference type="Proteomes" id="UP000595512">
    <property type="component" value="Chromosome"/>
</dbReference>
<dbReference type="GO" id="GO:0022857">
    <property type="term" value="F:transmembrane transporter activity"/>
    <property type="evidence" value="ECO:0007669"/>
    <property type="project" value="InterPro"/>
</dbReference>
<proteinExistence type="predicted"/>
<dbReference type="AlphaFoldDB" id="A0AB37H771"/>
<dbReference type="InterPro" id="IPR011701">
    <property type="entry name" value="MFS"/>
</dbReference>
<keyword evidence="4 7" id="KW-0812">Transmembrane</keyword>
<evidence type="ECO:0000313" key="10">
    <source>
        <dbReference type="Proteomes" id="UP000595512"/>
    </source>
</evidence>
<keyword evidence="3" id="KW-1003">Cell membrane</keyword>
<feature type="transmembrane region" description="Helical" evidence="7">
    <location>
        <begin position="5"/>
        <end position="25"/>
    </location>
</feature>
<evidence type="ECO:0000256" key="6">
    <source>
        <dbReference type="ARBA" id="ARBA00023136"/>
    </source>
</evidence>
<evidence type="ECO:0000256" key="1">
    <source>
        <dbReference type="ARBA" id="ARBA00004651"/>
    </source>
</evidence>
<dbReference type="Gene3D" id="1.20.1250.20">
    <property type="entry name" value="MFS general substrate transporter like domains"/>
    <property type="match status" value="1"/>
</dbReference>
<gene>
    <name evidence="9" type="ORF">JGZ69_13645</name>
</gene>
<evidence type="ECO:0000256" key="7">
    <source>
        <dbReference type="SAM" id="Phobius"/>
    </source>
</evidence>
<dbReference type="Pfam" id="PF07690">
    <property type="entry name" value="MFS_1"/>
    <property type="match status" value="1"/>
</dbReference>
<dbReference type="PANTHER" id="PTHR23517">
    <property type="entry name" value="RESISTANCE PROTEIN MDTM, PUTATIVE-RELATED-RELATED"/>
    <property type="match status" value="1"/>
</dbReference>
<dbReference type="PROSITE" id="PS50850">
    <property type="entry name" value="MFS"/>
    <property type="match status" value="1"/>
</dbReference>
<dbReference type="GO" id="GO:0005886">
    <property type="term" value="C:plasma membrane"/>
    <property type="evidence" value="ECO:0007669"/>
    <property type="project" value="UniProtKB-SubCell"/>
</dbReference>
<dbReference type="InterPro" id="IPR050171">
    <property type="entry name" value="MFS_Transporters"/>
</dbReference>
<evidence type="ECO:0000256" key="3">
    <source>
        <dbReference type="ARBA" id="ARBA00022475"/>
    </source>
</evidence>
<dbReference type="KEGG" id="hspo:JGZ69_13645"/>
<dbReference type="InterPro" id="IPR020846">
    <property type="entry name" value="MFS_dom"/>
</dbReference>
<keyword evidence="5 7" id="KW-1133">Transmembrane helix</keyword>
<dbReference type="InterPro" id="IPR036259">
    <property type="entry name" value="MFS_trans_sf"/>
</dbReference>
<feature type="transmembrane region" description="Helical" evidence="7">
    <location>
        <begin position="71"/>
        <end position="91"/>
    </location>
</feature>
<dbReference type="EMBL" id="CP066701">
    <property type="protein sequence ID" value="QQX23881.1"/>
    <property type="molecule type" value="Genomic_DNA"/>
</dbReference>
<dbReference type="SUPFAM" id="SSF103473">
    <property type="entry name" value="MFS general substrate transporter"/>
    <property type="match status" value="1"/>
</dbReference>
<organism evidence="9 10">
    <name type="scientific">Heyndrickxia sporothermodurans</name>
    <dbReference type="NCBI Taxonomy" id="46224"/>
    <lineage>
        <taxon>Bacteria</taxon>
        <taxon>Bacillati</taxon>
        <taxon>Bacillota</taxon>
        <taxon>Bacilli</taxon>
        <taxon>Bacillales</taxon>
        <taxon>Bacillaceae</taxon>
        <taxon>Heyndrickxia</taxon>
    </lineage>
</organism>
<keyword evidence="6 7" id="KW-0472">Membrane</keyword>
<accession>A0AB37H771</accession>
<evidence type="ECO:0000313" key="9">
    <source>
        <dbReference type="EMBL" id="QQX23881.1"/>
    </source>
</evidence>
<feature type="transmembrane region" description="Helical" evidence="7">
    <location>
        <begin position="97"/>
        <end position="121"/>
    </location>
</feature>
<evidence type="ECO:0000256" key="4">
    <source>
        <dbReference type="ARBA" id="ARBA00022692"/>
    </source>
</evidence>
<reference evidence="9 10" key="1">
    <citation type="submission" date="2020-12" db="EMBL/GenBank/DDBJ databases">
        <title>Taxonomic evaluation of the Bacillus sporothermodurans group of bacteria based on whole genome sequences.</title>
        <authorList>
            <person name="Fiedler G."/>
            <person name="Herbstmann A.-D."/>
            <person name="Doll E."/>
            <person name="Wenning M."/>
            <person name="Brinks E."/>
            <person name="Kabisch J."/>
            <person name="Breitenwieser F."/>
            <person name="Lappann M."/>
            <person name="Boehnlein C."/>
            <person name="Franz C."/>
        </authorList>
    </citation>
    <scope>NUCLEOTIDE SEQUENCE [LARGE SCALE GENOMIC DNA]</scope>
    <source>
        <strain evidence="9 10">DSM 10599</strain>
    </source>
</reference>
<evidence type="ECO:0000256" key="5">
    <source>
        <dbReference type="ARBA" id="ARBA00022989"/>
    </source>
</evidence>